<dbReference type="EMBL" id="KN847501">
    <property type="protein sequence ID" value="KIW09931.1"/>
    <property type="molecule type" value="Genomic_DNA"/>
</dbReference>
<organism evidence="9 10">
    <name type="scientific">Exophiala spinifera</name>
    <dbReference type="NCBI Taxonomy" id="91928"/>
    <lineage>
        <taxon>Eukaryota</taxon>
        <taxon>Fungi</taxon>
        <taxon>Dikarya</taxon>
        <taxon>Ascomycota</taxon>
        <taxon>Pezizomycotina</taxon>
        <taxon>Eurotiomycetes</taxon>
        <taxon>Chaetothyriomycetidae</taxon>
        <taxon>Chaetothyriales</taxon>
        <taxon>Herpotrichiellaceae</taxon>
        <taxon>Exophiala</taxon>
    </lineage>
</organism>
<dbReference type="PANTHER" id="PTHR43791:SF15">
    <property type="entry name" value="TRANSPORTER SEO1-RELATED"/>
    <property type="match status" value="1"/>
</dbReference>
<comment type="similarity">
    <text evidence="6">Belongs to the major facilitator superfamily. Allantoate permease family.</text>
</comment>
<evidence type="ECO:0000256" key="5">
    <source>
        <dbReference type="ARBA" id="ARBA00023136"/>
    </source>
</evidence>
<dbReference type="Proteomes" id="UP000053328">
    <property type="component" value="Unassembled WGS sequence"/>
</dbReference>
<dbReference type="InterPro" id="IPR011701">
    <property type="entry name" value="MFS"/>
</dbReference>
<feature type="domain" description="Major facilitator superfamily (MFS) profile" evidence="8">
    <location>
        <begin position="66"/>
        <end position="498"/>
    </location>
</feature>
<feature type="transmembrane region" description="Helical" evidence="7">
    <location>
        <begin position="429"/>
        <end position="451"/>
    </location>
</feature>
<feature type="transmembrane region" description="Helical" evidence="7">
    <location>
        <begin position="394"/>
        <end position="417"/>
    </location>
</feature>
<protein>
    <recommendedName>
        <fullName evidence="8">Major facilitator superfamily (MFS) profile domain-containing protein</fullName>
    </recommendedName>
</protein>
<name>A0A0D1Y4S7_9EURO</name>
<sequence length="498" mass="55943">MSPEVSFSKNAEASVNAKGDSLTEVSVHGPKPNIVDPSSRRSILKWYHPEDGPEERRLILKLDLSILTFACIGFWCLYIDRGMFTNAYISGAKEDLKFFGNQFVQMNSIFLVGYAISIIPLTILNTRLPPQHVIPICMLLWGAFTCLCGRAESFGELAAYRFFVGLAEGEFSTMHWQLHSQGQYRPDEIARRAGLFYLAAAIGTFSTGFLAARIFANLDGALGRAGWRWMFLIAGIVTLPVAIFGYITFPGTPDNPKKWLFTDTELALSKARMIAVGRRSRQSLSLNRASLKHFLGRWHFWVLVTWSVIFQQGYLTWSQGAYTLWIKSQKRYTTVEVNNLTTVAPCTAILFVVTFAWLSDRYGHRATLPIFGFAHLIEFLGQLAFVAYDHTSVGYKWFGVAVSQVTNATVPIMYSWANLICASDAEERAFVLSSMLAFAMAFNSWVPIVLLPTVEAPRFFKGYVEGLIAQPVAFALAVLVYYLDRERRRARPGRADNA</sequence>
<keyword evidence="4 7" id="KW-1133">Transmembrane helix</keyword>
<evidence type="ECO:0000256" key="2">
    <source>
        <dbReference type="ARBA" id="ARBA00022448"/>
    </source>
</evidence>
<evidence type="ECO:0000256" key="7">
    <source>
        <dbReference type="SAM" id="Phobius"/>
    </source>
</evidence>
<reference evidence="9 10" key="1">
    <citation type="submission" date="2015-01" db="EMBL/GenBank/DDBJ databases">
        <title>The Genome Sequence of Exophiala spinifera CBS89968.</title>
        <authorList>
            <consortium name="The Broad Institute Genomics Platform"/>
            <person name="Cuomo C."/>
            <person name="de Hoog S."/>
            <person name="Gorbushina A."/>
            <person name="Stielow B."/>
            <person name="Teixiera M."/>
            <person name="Abouelleil A."/>
            <person name="Chapman S.B."/>
            <person name="Priest M."/>
            <person name="Young S.K."/>
            <person name="Wortman J."/>
            <person name="Nusbaum C."/>
            <person name="Birren B."/>
        </authorList>
    </citation>
    <scope>NUCLEOTIDE SEQUENCE [LARGE SCALE GENOMIC DNA]</scope>
    <source>
        <strain evidence="9 10">CBS 89968</strain>
    </source>
</reference>
<evidence type="ECO:0000313" key="10">
    <source>
        <dbReference type="Proteomes" id="UP000053328"/>
    </source>
</evidence>
<keyword evidence="2" id="KW-0813">Transport</keyword>
<feature type="transmembrane region" description="Helical" evidence="7">
    <location>
        <begin position="298"/>
        <end position="317"/>
    </location>
</feature>
<feature type="transmembrane region" description="Helical" evidence="7">
    <location>
        <begin position="98"/>
        <end position="121"/>
    </location>
</feature>
<keyword evidence="3 7" id="KW-0812">Transmembrane</keyword>
<evidence type="ECO:0000256" key="1">
    <source>
        <dbReference type="ARBA" id="ARBA00004141"/>
    </source>
</evidence>
<gene>
    <name evidence="9" type="ORF">PV08_11707</name>
</gene>
<evidence type="ECO:0000256" key="4">
    <source>
        <dbReference type="ARBA" id="ARBA00022989"/>
    </source>
</evidence>
<dbReference type="OrthoDB" id="3639251at2759"/>
<dbReference type="GeneID" id="27338790"/>
<keyword evidence="5 7" id="KW-0472">Membrane</keyword>
<dbReference type="FunFam" id="1.20.1250.20:FF:000065">
    <property type="entry name" value="Putative MFS pantothenate transporter"/>
    <property type="match status" value="1"/>
</dbReference>
<feature type="transmembrane region" description="Helical" evidence="7">
    <location>
        <begin position="58"/>
        <end position="78"/>
    </location>
</feature>
<dbReference type="InterPro" id="IPR036259">
    <property type="entry name" value="MFS_trans_sf"/>
</dbReference>
<dbReference type="InterPro" id="IPR020846">
    <property type="entry name" value="MFS_dom"/>
</dbReference>
<evidence type="ECO:0000313" key="9">
    <source>
        <dbReference type="EMBL" id="KIW09931.1"/>
    </source>
</evidence>
<proteinExistence type="inferred from homology"/>
<dbReference type="SUPFAM" id="SSF103473">
    <property type="entry name" value="MFS general substrate transporter"/>
    <property type="match status" value="1"/>
</dbReference>
<dbReference type="AlphaFoldDB" id="A0A0D1Y4S7"/>
<evidence type="ECO:0000259" key="8">
    <source>
        <dbReference type="PROSITE" id="PS50850"/>
    </source>
</evidence>
<evidence type="ECO:0000256" key="3">
    <source>
        <dbReference type="ARBA" id="ARBA00022692"/>
    </source>
</evidence>
<dbReference type="GO" id="GO:0022857">
    <property type="term" value="F:transmembrane transporter activity"/>
    <property type="evidence" value="ECO:0007669"/>
    <property type="project" value="InterPro"/>
</dbReference>
<dbReference type="Pfam" id="PF07690">
    <property type="entry name" value="MFS_1"/>
    <property type="match status" value="1"/>
</dbReference>
<dbReference type="Gene3D" id="1.20.1250.20">
    <property type="entry name" value="MFS general substrate transporter like domains"/>
    <property type="match status" value="2"/>
</dbReference>
<comment type="subcellular location">
    <subcellularLocation>
        <location evidence="1">Membrane</location>
        <topology evidence="1">Multi-pass membrane protein</topology>
    </subcellularLocation>
</comment>
<feature type="transmembrane region" description="Helical" evidence="7">
    <location>
        <begin position="463"/>
        <end position="483"/>
    </location>
</feature>
<dbReference type="RefSeq" id="XP_016230147.1">
    <property type="nucleotide sequence ID" value="XM_016386015.1"/>
</dbReference>
<dbReference type="PROSITE" id="PS50850">
    <property type="entry name" value="MFS"/>
    <property type="match status" value="1"/>
</dbReference>
<dbReference type="VEuPathDB" id="FungiDB:PV08_11707"/>
<dbReference type="HOGENOM" id="CLU_001265_4_2_1"/>
<feature type="transmembrane region" description="Helical" evidence="7">
    <location>
        <begin position="337"/>
        <end position="358"/>
    </location>
</feature>
<dbReference type="PANTHER" id="PTHR43791">
    <property type="entry name" value="PERMEASE-RELATED"/>
    <property type="match status" value="1"/>
</dbReference>
<dbReference type="GO" id="GO:0016020">
    <property type="term" value="C:membrane"/>
    <property type="evidence" value="ECO:0007669"/>
    <property type="project" value="UniProtKB-SubCell"/>
</dbReference>
<keyword evidence="10" id="KW-1185">Reference proteome</keyword>
<feature type="transmembrane region" description="Helical" evidence="7">
    <location>
        <begin position="195"/>
        <end position="215"/>
    </location>
</feature>
<evidence type="ECO:0000256" key="6">
    <source>
        <dbReference type="ARBA" id="ARBA00037968"/>
    </source>
</evidence>
<feature type="transmembrane region" description="Helical" evidence="7">
    <location>
        <begin position="370"/>
        <end position="388"/>
    </location>
</feature>
<accession>A0A0D1Y4S7</accession>
<feature type="transmembrane region" description="Helical" evidence="7">
    <location>
        <begin position="227"/>
        <end position="249"/>
    </location>
</feature>